<dbReference type="GO" id="GO:0009279">
    <property type="term" value="C:cell outer membrane"/>
    <property type="evidence" value="ECO:0007669"/>
    <property type="project" value="UniProtKB-SubCell"/>
</dbReference>
<evidence type="ECO:0000256" key="2">
    <source>
        <dbReference type="ARBA" id="ARBA00022448"/>
    </source>
</evidence>
<evidence type="ECO:0000256" key="6">
    <source>
        <dbReference type="ARBA" id="ARBA00023136"/>
    </source>
</evidence>
<dbReference type="Gene3D" id="2.170.130.10">
    <property type="entry name" value="TonB-dependent receptor, plug domain"/>
    <property type="match status" value="1"/>
</dbReference>
<evidence type="ECO:0000256" key="9">
    <source>
        <dbReference type="RuleBase" id="RU003357"/>
    </source>
</evidence>
<evidence type="ECO:0000313" key="14">
    <source>
        <dbReference type="EMBL" id="ALN57618.1"/>
    </source>
</evidence>
<dbReference type="SUPFAM" id="SSF56935">
    <property type="entry name" value="Porins"/>
    <property type="match status" value="1"/>
</dbReference>
<feature type="region of interest" description="Disordered" evidence="10">
    <location>
        <begin position="826"/>
        <end position="845"/>
    </location>
</feature>
<evidence type="ECO:0000313" key="15">
    <source>
        <dbReference type="Proteomes" id="UP000061569"/>
    </source>
</evidence>
<dbReference type="PANTHER" id="PTHR47234:SF1">
    <property type="entry name" value="TONB-DEPENDENT RECEPTOR"/>
    <property type="match status" value="1"/>
</dbReference>
<protein>
    <submittedName>
        <fullName evidence="14">TonB-dependent outer membrane receptor</fullName>
    </submittedName>
</protein>
<evidence type="ECO:0000256" key="1">
    <source>
        <dbReference type="ARBA" id="ARBA00004571"/>
    </source>
</evidence>
<dbReference type="InterPro" id="IPR012910">
    <property type="entry name" value="Plug_dom"/>
</dbReference>
<dbReference type="EMBL" id="CP013140">
    <property type="protein sequence ID" value="ALN57618.1"/>
    <property type="molecule type" value="Genomic_DNA"/>
</dbReference>
<feature type="domain" description="TonB-dependent receptor plug" evidence="13">
    <location>
        <begin position="80"/>
        <end position="196"/>
    </location>
</feature>
<feature type="chain" id="PRO_5006595135" evidence="11">
    <location>
        <begin position="28"/>
        <end position="977"/>
    </location>
</feature>
<evidence type="ECO:0000256" key="7">
    <source>
        <dbReference type="ARBA" id="ARBA00023237"/>
    </source>
</evidence>
<dbReference type="InterPro" id="IPR037066">
    <property type="entry name" value="Plug_dom_sf"/>
</dbReference>
<evidence type="ECO:0000256" key="8">
    <source>
        <dbReference type="PROSITE-ProRule" id="PRU01360"/>
    </source>
</evidence>
<keyword evidence="11" id="KW-0732">Signal</keyword>
<dbReference type="InterPro" id="IPR036942">
    <property type="entry name" value="Beta-barrel_TonB_sf"/>
</dbReference>
<evidence type="ECO:0000259" key="12">
    <source>
        <dbReference type="Pfam" id="PF00593"/>
    </source>
</evidence>
<reference evidence="14 15" key="1">
    <citation type="submission" date="2015-11" db="EMBL/GenBank/DDBJ databases">
        <title>Genome sequences of Lysobacter enzymogenes strain C3 and Lysobacter antibioticus ATCC 29479.</title>
        <authorList>
            <person name="Kobayashi D.Y."/>
        </authorList>
    </citation>
    <scope>NUCLEOTIDE SEQUENCE [LARGE SCALE GENOMIC DNA]</scope>
    <source>
        <strain evidence="14 15">C3</strain>
    </source>
</reference>
<dbReference type="PANTHER" id="PTHR47234">
    <property type="match status" value="1"/>
</dbReference>
<dbReference type="KEGG" id="lez:GLE_2269"/>
<dbReference type="PROSITE" id="PS52016">
    <property type="entry name" value="TONB_DEPENDENT_REC_3"/>
    <property type="match status" value="1"/>
</dbReference>
<keyword evidence="2 8" id="KW-0813">Transport</keyword>
<name>A0A0S2DGI5_LYSEN</name>
<feature type="compositionally biased region" description="Basic and acidic residues" evidence="10">
    <location>
        <begin position="826"/>
        <end position="843"/>
    </location>
</feature>
<dbReference type="STRING" id="69.GLE_2269"/>
<dbReference type="InterPro" id="IPR039426">
    <property type="entry name" value="TonB-dep_rcpt-like"/>
</dbReference>
<organism evidence="14 15">
    <name type="scientific">Lysobacter enzymogenes</name>
    <dbReference type="NCBI Taxonomy" id="69"/>
    <lineage>
        <taxon>Bacteria</taxon>
        <taxon>Pseudomonadati</taxon>
        <taxon>Pseudomonadota</taxon>
        <taxon>Gammaproteobacteria</taxon>
        <taxon>Lysobacterales</taxon>
        <taxon>Lysobacteraceae</taxon>
        <taxon>Lysobacter</taxon>
    </lineage>
</organism>
<dbReference type="InterPro" id="IPR000531">
    <property type="entry name" value="Beta-barrel_TonB"/>
</dbReference>
<keyword evidence="5 9" id="KW-0798">TonB box</keyword>
<dbReference type="PATRIC" id="fig|69.6.peg.2234"/>
<keyword evidence="3 8" id="KW-1134">Transmembrane beta strand</keyword>
<evidence type="ECO:0000256" key="3">
    <source>
        <dbReference type="ARBA" id="ARBA00022452"/>
    </source>
</evidence>
<keyword evidence="4 8" id="KW-0812">Transmembrane</keyword>
<sequence>MNHSNLRRSALACALLSVLCAPVAAQAQSAAAAPDGADAAQAEAVQAGGADAAQASAGRKPTEIDKVTVTGSRIKRAEIEGPAPVFTITAAQIEKEGFNTVYDALTTLTEAMGTVESDIAWGQHTVNASPLNLRNMGPGRSLLLINGRRVVDYPLPYQGKSNFANYNNIPTAIVERIEVLASGASAIYGSDAVAGVINVILKKEYQGDQVKVRGGTSTRGGRDALDLSWAGGRSGDNWSVTYALQYFKREALPAGEREFMDSDFDAPPLARNPQDRAVGILPSVGIRMFNAGTGQRMMPPAGACDQYSGEFFLQNRRTFNRNTGAITDTGWQCGQSAVFQHWTLRNGSEDRSGYVYGNYDFDNGMKGWASVGVWSSRGENMTFMPGWSSNGTYRDNGLNADLDLVKSFTPQEIGGAKSGYTYSDELSWDVAVGLSGKFGERFDWDFSVGRAEYRVDEKFPAILIAEGDRFFLGPNRDRLDQNRFWNPISPQDYASISTRGKNRAESWLSSANFIVSGDLFEGWAGPIGFAGQLEAAKQGYRLAPDPNTIGDDRLYDQTANLDRGSGSRNHYAAGVEFKIPLHRTLTASIAGRYDKYDAVSGDAASTYNAGLEWRPFSNLLLRGTYATSFRAPDMHFVYATPSTSVADQTDYLGCLSAGQQGNCTWDAGFKVEDADIAREGTPDLKYETGKSWTVGFVWDIADGLSVSTDYWRIELEDEIDDIGANDVLLDEAYCLTGKTPTGEPRIGAPSADRCRLQIGRVTRGPDPDGAGPLLGPVTDIRTGPINRAARNVEGLDASLKYRLNTERWGDFSFGLNYTNLLKLETRTDSSEEMQDKRTDEPRSKFRGSVNWQKDRWNATVYADRVGSVPSVRFRGCRGFADGYAPSSDDCMDTDPASPTYGQKTEKYWGRVGPAITWNVSAGYRITDNAKVNVYVSNLFDEVNEDKDPYKRDFAFIADRIFSPVGREIAVEYVLDFK</sequence>
<keyword evidence="6 8" id="KW-0472">Membrane</keyword>
<proteinExistence type="inferred from homology"/>
<evidence type="ECO:0000256" key="4">
    <source>
        <dbReference type="ARBA" id="ARBA00022692"/>
    </source>
</evidence>
<evidence type="ECO:0000256" key="5">
    <source>
        <dbReference type="ARBA" id="ARBA00023077"/>
    </source>
</evidence>
<evidence type="ECO:0000259" key="13">
    <source>
        <dbReference type="Pfam" id="PF07715"/>
    </source>
</evidence>
<evidence type="ECO:0000256" key="11">
    <source>
        <dbReference type="SAM" id="SignalP"/>
    </source>
</evidence>
<dbReference type="Proteomes" id="UP000061569">
    <property type="component" value="Chromosome"/>
</dbReference>
<dbReference type="Pfam" id="PF00593">
    <property type="entry name" value="TonB_dep_Rec_b-barrel"/>
    <property type="match status" value="1"/>
</dbReference>
<keyword evidence="14" id="KW-0675">Receptor</keyword>
<evidence type="ECO:0000256" key="10">
    <source>
        <dbReference type="SAM" id="MobiDB-lite"/>
    </source>
</evidence>
<accession>A0A0S2DGI5</accession>
<gene>
    <name evidence="14" type="ORF">GLE_2269</name>
</gene>
<comment type="similarity">
    <text evidence="8 9">Belongs to the TonB-dependent receptor family.</text>
</comment>
<feature type="domain" description="TonB-dependent receptor-like beta-barrel" evidence="12">
    <location>
        <begin position="386"/>
        <end position="938"/>
    </location>
</feature>
<comment type="subcellular location">
    <subcellularLocation>
        <location evidence="1 8">Cell outer membrane</location>
        <topology evidence="1 8">Multi-pass membrane protein</topology>
    </subcellularLocation>
</comment>
<dbReference type="Pfam" id="PF07715">
    <property type="entry name" value="Plug"/>
    <property type="match status" value="1"/>
</dbReference>
<dbReference type="Gene3D" id="2.40.170.20">
    <property type="entry name" value="TonB-dependent receptor, beta-barrel domain"/>
    <property type="match status" value="1"/>
</dbReference>
<keyword evidence="7 8" id="KW-0998">Cell outer membrane</keyword>
<feature type="signal peptide" evidence="11">
    <location>
        <begin position="1"/>
        <end position="27"/>
    </location>
</feature>
<dbReference type="AlphaFoldDB" id="A0A0S2DGI5"/>